<dbReference type="SMART" id="SM00654">
    <property type="entry name" value="eIF6"/>
    <property type="match status" value="1"/>
</dbReference>
<dbReference type="GO" id="GO:0005737">
    <property type="term" value="C:cytoplasm"/>
    <property type="evidence" value="ECO:0007669"/>
    <property type="project" value="UniProtKB-SubCell"/>
</dbReference>
<evidence type="ECO:0000256" key="3">
    <source>
        <dbReference type="HAMAP-Rule" id="MF_03132"/>
    </source>
</evidence>
<keyword evidence="3" id="KW-0963">Cytoplasm</keyword>
<dbReference type="KEGG" id="osn:115228762"/>
<dbReference type="NCBIfam" id="TIGR00323">
    <property type="entry name" value="eIF-6"/>
    <property type="match status" value="1"/>
</dbReference>
<dbReference type="AlphaFoldDB" id="A0A7E6EHW5"/>
<keyword evidence="1 3" id="KW-0396">Initiation factor</keyword>
<dbReference type="PANTHER" id="PTHR10784">
    <property type="entry name" value="TRANSLATION INITIATION FACTOR 6"/>
    <property type="match status" value="1"/>
</dbReference>
<sequence length="168" mass="18077">MAHRVNIEGNCNIGVFSLLTNSYCLVGVGSSQNFYSKFESELSGCMPVVHSSIGECRIVGRLAVGNRRGLVLPPATYDTEIQHFRNSLPDCVVVTRVDERLSALGNVISCNDHVAIAHPDLSRETEEVISDVLGVEIFRTCLADELLVGTYSVLSNKGGIVGCSSDCV</sequence>
<evidence type="ECO:0000313" key="4">
    <source>
        <dbReference type="Proteomes" id="UP000515154"/>
    </source>
</evidence>
<dbReference type="Gene3D" id="3.75.10.10">
    <property type="entry name" value="L-arginine/glycine Amidinotransferase, Chain A"/>
    <property type="match status" value="1"/>
</dbReference>
<keyword evidence="4" id="KW-1185">Reference proteome</keyword>
<dbReference type="KEGG" id="osn:115228700"/>
<dbReference type="GO" id="GO:0042256">
    <property type="term" value="P:cytosolic ribosome assembly"/>
    <property type="evidence" value="ECO:0007669"/>
    <property type="project" value="UniProtKB-UniRule"/>
</dbReference>
<keyword evidence="3" id="KW-0690">Ribosome biogenesis</keyword>
<dbReference type="GO" id="GO:0042273">
    <property type="term" value="P:ribosomal large subunit biogenesis"/>
    <property type="evidence" value="ECO:0007669"/>
    <property type="project" value="UniProtKB-UniRule"/>
</dbReference>
<proteinExistence type="inferred from homology"/>
<dbReference type="HAMAP" id="MF_00032">
    <property type="entry name" value="eIF_6"/>
    <property type="match status" value="1"/>
</dbReference>
<accession>A0A7E6EHW5</accession>
<protein>
    <recommendedName>
        <fullName evidence="3">Eukaryotic translation initiation factor 6</fullName>
        <shortName evidence="3">eIF-6</shortName>
    </recommendedName>
</protein>
<dbReference type="Proteomes" id="UP000515154">
    <property type="component" value="Unplaced"/>
</dbReference>
<evidence type="ECO:0000313" key="5">
    <source>
        <dbReference type="RefSeq" id="XP_036354892.1"/>
    </source>
</evidence>
<dbReference type="RefSeq" id="XP_036354892.1">
    <property type="nucleotide sequence ID" value="XM_036498999.1"/>
</dbReference>
<comment type="subunit">
    <text evidence="3">Monomer. Associates with the 60S ribosomal subunit.</text>
</comment>
<name>A0A7E6EHW5_9MOLL</name>
<dbReference type="RefSeq" id="XP_036354908.1">
    <property type="nucleotide sequence ID" value="XM_036499015.1"/>
</dbReference>
<dbReference type="GO" id="GO:0005730">
    <property type="term" value="C:nucleolus"/>
    <property type="evidence" value="ECO:0007669"/>
    <property type="project" value="UniProtKB-SubCell"/>
</dbReference>
<dbReference type="SUPFAM" id="SSF55909">
    <property type="entry name" value="Pentein"/>
    <property type="match status" value="1"/>
</dbReference>
<keyword evidence="3" id="KW-0539">Nucleus</keyword>
<evidence type="ECO:0000256" key="2">
    <source>
        <dbReference type="ARBA" id="ARBA00022917"/>
    </source>
</evidence>
<comment type="subcellular location">
    <subcellularLocation>
        <location evidence="3">Cytoplasm</location>
    </subcellularLocation>
    <subcellularLocation>
        <location evidence="3">Nucleus</location>
        <location evidence="3">Nucleolus</location>
    </subcellularLocation>
    <text evidence="3">Shuttles between cytoplasm and nucleus/nucleolus.</text>
</comment>
<evidence type="ECO:0000313" key="6">
    <source>
        <dbReference type="RefSeq" id="XP_036354908.1"/>
    </source>
</evidence>
<dbReference type="GO" id="GO:0003743">
    <property type="term" value="F:translation initiation factor activity"/>
    <property type="evidence" value="ECO:0007669"/>
    <property type="project" value="UniProtKB-UniRule"/>
</dbReference>
<reference evidence="5 6" key="1">
    <citation type="submission" date="2025-08" db="UniProtKB">
        <authorList>
            <consortium name="RefSeq"/>
        </authorList>
    </citation>
    <scope>IDENTIFICATION</scope>
</reference>
<dbReference type="InterPro" id="IPR002769">
    <property type="entry name" value="eIF6"/>
</dbReference>
<keyword evidence="2 3" id="KW-0648">Protein biosynthesis</keyword>
<organism evidence="4 6">
    <name type="scientific">Octopus sinensis</name>
    <name type="common">East Asian common octopus</name>
    <dbReference type="NCBI Taxonomy" id="2607531"/>
    <lineage>
        <taxon>Eukaryota</taxon>
        <taxon>Metazoa</taxon>
        <taxon>Spiralia</taxon>
        <taxon>Lophotrochozoa</taxon>
        <taxon>Mollusca</taxon>
        <taxon>Cephalopoda</taxon>
        <taxon>Coleoidea</taxon>
        <taxon>Octopodiformes</taxon>
        <taxon>Octopoda</taxon>
        <taxon>Incirrata</taxon>
        <taxon>Octopodidae</taxon>
        <taxon>Octopus</taxon>
    </lineage>
</organism>
<gene>
    <name evidence="6" type="primary">LOC115228762</name>
    <name evidence="3" type="synonym">EIF6</name>
    <name evidence="5" type="synonym">LOC115228700</name>
</gene>
<dbReference type="GO" id="GO:0043023">
    <property type="term" value="F:ribosomal large subunit binding"/>
    <property type="evidence" value="ECO:0007669"/>
    <property type="project" value="UniProtKB-UniRule"/>
</dbReference>
<comment type="function">
    <text evidence="3">Binds to the 60S ribosomal subunit and prevents its association with the 40S ribosomal subunit to form the 80S initiation complex in the cytoplasm. May also be involved in ribosome biogenesis.</text>
</comment>
<dbReference type="Pfam" id="PF01912">
    <property type="entry name" value="eIF-6"/>
    <property type="match status" value="1"/>
</dbReference>
<evidence type="ECO:0000256" key="1">
    <source>
        <dbReference type="ARBA" id="ARBA00022540"/>
    </source>
</evidence>
<comment type="similarity">
    <text evidence="3">Belongs to the eIF-6 family.</text>
</comment>